<dbReference type="InterPro" id="IPR053138">
    <property type="entry name" value="N-alpha-Ac-DABA_deacetylase"/>
</dbReference>
<gene>
    <name evidence="6" type="ORF">J3998_05575</name>
</gene>
<evidence type="ECO:0000313" key="7">
    <source>
        <dbReference type="Proteomes" id="UP000664835"/>
    </source>
</evidence>
<keyword evidence="7" id="KW-1185">Reference proteome</keyword>
<comment type="cofactor">
    <cofactor evidence="1">
        <name>Zn(2+)</name>
        <dbReference type="ChEBI" id="CHEBI:29105"/>
    </cofactor>
</comment>
<dbReference type="PANTHER" id="PTHR37326:SF2">
    <property type="entry name" value="SUCCINYLGLUTAMATE DESUCCINYLASE_ASPARTOACYLASE FAMILY PROTEIN"/>
    <property type="match status" value="1"/>
</dbReference>
<dbReference type="RefSeq" id="WP_208148491.1">
    <property type="nucleotide sequence ID" value="NZ_JAGETV010000007.1"/>
</dbReference>
<organism evidence="6 7">
    <name type="scientific">Thiomicrorhabdus marina</name>
    <dbReference type="NCBI Taxonomy" id="2818442"/>
    <lineage>
        <taxon>Bacteria</taxon>
        <taxon>Pseudomonadati</taxon>
        <taxon>Pseudomonadota</taxon>
        <taxon>Gammaproteobacteria</taxon>
        <taxon>Thiotrichales</taxon>
        <taxon>Piscirickettsiaceae</taxon>
        <taxon>Thiomicrorhabdus</taxon>
    </lineage>
</organism>
<evidence type="ECO:0000256" key="4">
    <source>
        <dbReference type="ARBA" id="ARBA00022833"/>
    </source>
</evidence>
<evidence type="ECO:0000259" key="5">
    <source>
        <dbReference type="Pfam" id="PF24827"/>
    </source>
</evidence>
<name>A0ABS3Q3Z4_9GAMM</name>
<dbReference type="Pfam" id="PF24827">
    <property type="entry name" value="AstE_AspA_cat"/>
    <property type="match status" value="1"/>
</dbReference>
<dbReference type="SUPFAM" id="SSF53187">
    <property type="entry name" value="Zn-dependent exopeptidases"/>
    <property type="match status" value="1"/>
</dbReference>
<protein>
    <submittedName>
        <fullName evidence="6">Succinylglutamate desuccinylase/aspartoacylase family protein</fullName>
    </submittedName>
</protein>
<dbReference type="EMBL" id="JAGETV010000007">
    <property type="protein sequence ID" value="MBO1927041.1"/>
    <property type="molecule type" value="Genomic_DNA"/>
</dbReference>
<comment type="caution">
    <text evidence="6">The sequence shown here is derived from an EMBL/GenBank/DDBJ whole genome shotgun (WGS) entry which is preliminary data.</text>
</comment>
<accession>A0ABS3Q3Z4</accession>
<evidence type="ECO:0000256" key="1">
    <source>
        <dbReference type="ARBA" id="ARBA00001947"/>
    </source>
</evidence>
<reference evidence="6 7" key="1">
    <citation type="submission" date="2021-03" db="EMBL/GenBank/DDBJ databases">
        <title>Thiomicrorhabdus sp.nov.,novel sulfur-oxidizing bacteria isolated from coastal sediment.</title>
        <authorList>
            <person name="Liu X."/>
        </authorList>
    </citation>
    <scope>NUCLEOTIDE SEQUENCE [LARGE SCALE GENOMIC DNA]</scope>
    <source>
        <strain evidence="6 7">6S2-11</strain>
    </source>
</reference>
<keyword evidence="4" id="KW-0862">Zinc</keyword>
<dbReference type="PIRSF" id="PIRSF039012">
    <property type="entry name" value="ASP"/>
    <property type="match status" value="1"/>
</dbReference>
<keyword evidence="3" id="KW-0378">Hydrolase</keyword>
<evidence type="ECO:0000256" key="2">
    <source>
        <dbReference type="ARBA" id="ARBA00022723"/>
    </source>
</evidence>
<dbReference type="Gene3D" id="3.40.630.10">
    <property type="entry name" value="Zn peptidases"/>
    <property type="match status" value="1"/>
</dbReference>
<feature type="domain" description="Succinylglutamate desuccinylase/Aspartoacylase catalytic" evidence="5">
    <location>
        <begin position="51"/>
        <end position="230"/>
    </location>
</feature>
<dbReference type="InterPro" id="IPR043795">
    <property type="entry name" value="N-alpha-Ac-DABA-like"/>
</dbReference>
<dbReference type="CDD" id="cd06251">
    <property type="entry name" value="M14_ASTE_ASPA-like"/>
    <property type="match status" value="1"/>
</dbReference>
<evidence type="ECO:0000313" key="6">
    <source>
        <dbReference type="EMBL" id="MBO1927041.1"/>
    </source>
</evidence>
<sequence length="354" mass="39178">MARVIKNQPITIAGETVHPGEQKTINVQIGKLYTHSALTMPVQVWCGRQAGPILFISAAIHGDELNGVEIIRRLLKVKSLKRLKGTLITVPIVNLHGFINHSRYLPDRRDLNRSFPGSKSGSIAGRLAHTFLNEIVKKSTHGIDLHTGAINRTNLPQIRADLDSVDVKAMAESFGAPVMLNSNLRDGSLRAAAVKRGIPILLYEAGEALRFDEVSIRAGVNGIINVMRHLKMLPASRRKNPRKPVIARGSFWIRAPHSGIFRSLTEDGMRVEAKKTLIGVISDPFGESEVEVYSPNSGIIIGQMRMPLVNEGEALFHIARFARSDVVEEKVDEFQEEIMDESKLLYPVEDIPSL</sequence>
<dbReference type="InterPro" id="IPR055438">
    <property type="entry name" value="AstE_AspA_cat"/>
</dbReference>
<dbReference type="Proteomes" id="UP000664835">
    <property type="component" value="Unassembled WGS sequence"/>
</dbReference>
<dbReference type="PANTHER" id="PTHR37326">
    <property type="entry name" value="BLL3975 PROTEIN"/>
    <property type="match status" value="1"/>
</dbReference>
<keyword evidence="2" id="KW-0479">Metal-binding</keyword>
<evidence type="ECO:0000256" key="3">
    <source>
        <dbReference type="ARBA" id="ARBA00022801"/>
    </source>
</evidence>
<proteinExistence type="predicted"/>